<proteinExistence type="predicted"/>
<accession>A0A8J3FDG6</accession>
<dbReference type="EMBL" id="BMQB01000019">
    <property type="protein sequence ID" value="GGK11092.1"/>
    <property type="molecule type" value="Genomic_DNA"/>
</dbReference>
<dbReference type="InterPro" id="IPR011042">
    <property type="entry name" value="6-blade_b-propeller_TolB-like"/>
</dbReference>
<sequence length="299" mass="32607">MSRVYELDVTALPVRPVSRASMALGITPDKDRQICVVYDIERDEFVRPPSMPDGSGWSLLSLSPDGTQLLYLDLYGPRRPDNGLYLYTLATAEHVRFDPPDITHPDCAAVSPDGRTIATLTGDISGKPIATIHLLDVATGRWRQVWQEPGLAAVLEGVVAWSPDGSRLAATYGIGPGWGTVVLDSAGRKLAYFDETLLPSSGNSAWLDNRRVLCRWDEPGGGRNILNTEDGSREVLDGSSKIPTARFGDRLFPGAASYTPNRGITMSTTDMHGGDTQPFMTLPPNTRVLTFHTWLEPPT</sequence>
<dbReference type="Proteomes" id="UP000649739">
    <property type="component" value="Unassembled WGS sequence"/>
</dbReference>
<evidence type="ECO:0000313" key="2">
    <source>
        <dbReference type="Proteomes" id="UP000649739"/>
    </source>
</evidence>
<name>A0A8J3FDG6_9ACTN</name>
<gene>
    <name evidence="1" type="ORF">GCM10010123_46330</name>
</gene>
<reference evidence="1" key="1">
    <citation type="journal article" date="2014" name="Int. J. Syst. Evol. Microbiol.">
        <title>Complete genome sequence of Corynebacterium casei LMG S-19264T (=DSM 44701T), isolated from a smear-ripened cheese.</title>
        <authorList>
            <consortium name="US DOE Joint Genome Institute (JGI-PGF)"/>
            <person name="Walter F."/>
            <person name="Albersmeier A."/>
            <person name="Kalinowski J."/>
            <person name="Ruckert C."/>
        </authorList>
    </citation>
    <scope>NUCLEOTIDE SEQUENCE</scope>
    <source>
        <strain evidence="1">JCM 3090</strain>
    </source>
</reference>
<comment type="caution">
    <text evidence="1">The sequence shown here is derived from an EMBL/GenBank/DDBJ whole genome shotgun (WGS) entry which is preliminary data.</text>
</comment>
<dbReference type="AlphaFoldDB" id="A0A8J3FDG6"/>
<protein>
    <submittedName>
        <fullName evidence="1">Uncharacterized protein</fullName>
    </submittedName>
</protein>
<dbReference type="Gene3D" id="2.120.10.30">
    <property type="entry name" value="TolB, C-terminal domain"/>
    <property type="match status" value="1"/>
</dbReference>
<organism evidence="1 2">
    <name type="scientific">Pilimelia anulata</name>
    <dbReference type="NCBI Taxonomy" id="53371"/>
    <lineage>
        <taxon>Bacteria</taxon>
        <taxon>Bacillati</taxon>
        <taxon>Actinomycetota</taxon>
        <taxon>Actinomycetes</taxon>
        <taxon>Micromonosporales</taxon>
        <taxon>Micromonosporaceae</taxon>
        <taxon>Pilimelia</taxon>
    </lineage>
</organism>
<reference evidence="1" key="2">
    <citation type="submission" date="2020-09" db="EMBL/GenBank/DDBJ databases">
        <authorList>
            <person name="Sun Q."/>
            <person name="Ohkuma M."/>
        </authorList>
    </citation>
    <scope>NUCLEOTIDE SEQUENCE</scope>
    <source>
        <strain evidence="1">JCM 3090</strain>
    </source>
</reference>
<evidence type="ECO:0000313" key="1">
    <source>
        <dbReference type="EMBL" id="GGK11092.1"/>
    </source>
</evidence>
<keyword evidence="2" id="KW-1185">Reference proteome</keyword>
<dbReference type="RefSeq" id="WP_189172344.1">
    <property type="nucleotide sequence ID" value="NZ_BMQB01000019.1"/>
</dbReference>
<dbReference type="SUPFAM" id="SSF82171">
    <property type="entry name" value="DPP6 N-terminal domain-like"/>
    <property type="match status" value="1"/>
</dbReference>